<dbReference type="Proteomes" id="UP000279446">
    <property type="component" value="Unassembled WGS sequence"/>
</dbReference>
<reference evidence="1 2" key="1">
    <citation type="submission" date="2018-12" db="EMBL/GenBank/DDBJ databases">
        <authorList>
            <person name="Sun L."/>
            <person name="Chen Z."/>
        </authorList>
    </citation>
    <scope>NUCLEOTIDE SEQUENCE [LARGE SCALE GENOMIC DNA]</scope>
    <source>
        <strain evidence="1 2">DSM 15890</strain>
    </source>
</reference>
<evidence type="ECO:0000313" key="1">
    <source>
        <dbReference type="EMBL" id="RUT38699.1"/>
    </source>
</evidence>
<dbReference type="RefSeq" id="WP_127195099.1">
    <property type="nucleotide sequence ID" value="NZ_RZNY01000051.1"/>
</dbReference>
<keyword evidence="2" id="KW-1185">Reference proteome</keyword>
<evidence type="ECO:0000313" key="2">
    <source>
        <dbReference type="Proteomes" id="UP000279446"/>
    </source>
</evidence>
<protein>
    <submittedName>
        <fullName evidence="1">Uncharacterized protein</fullName>
    </submittedName>
</protein>
<accession>A0A3S1E611</accession>
<name>A0A3S1E611_9BACL</name>
<proteinExistence type="predicted"/>
<dbReference type="EMBL" id="RZNY01000051">
    <property type="protein sequence ID" value="RUT38699.1"/>
    <property type="molecule type" value="Genomic_DNA"/>
</dbReference>
<comment type="caution">
    <text evidence="1">The sequence shown here is derived from an EMBL/GenBank/DDBJ whole genome shotgun (WGS) entry which is preliminary data.</text>
</comment>
<sequence>MNLQDSIESLNYLFEKLIINGQLVNLTLENKTFIQQCKIKSVRSIHDYSYEILADNKTYLTLNPEQIQLIRYDVISDSASSFESFRSSLSKAEIHTKSYDFMIHFMIHDFDRASGFLLTVKVLKSQAQNHIPLFKI</sequence>
<organism evidence="1 2">
    <name type="scientific">Paenibacillus anaericanus</name>
    <dbReference type="NCBI Taxonomy" id="170367"/>
    <lineage>
        <taxon>Bacteria</taxon>
        <taxon>Bacillati</taxon>
        <taxon>Bacillota</taxon>
        <taxon>Bacilli</taxon>
        <taxon>Bacillales</taxon>
        <taxon>Paenibacillaceae</taxon>
        <taxon>Paenibacillus</taxon>
    </lineage>
</organism>
<dbReference type="AlphaFoldDB" id="A0A3S1E611"/>
<gene>
    <name evidence="1" type="ORF">EJP82_26665</name>
</gene>